<dbReference type="EMBL" id="JARJCM010000491">
    <property type="protein sequence ID" value="KAJ7016518.1"/>
    <property type="molecule type" value="Genomic_DNA"/>
</dbReference>
<reference evidence="3" key="1">
    <citation type="submission" date="2023-03" db="EMBL/GenBank/DDBJ databases">
        <title>Massive genome expansion in bonnet fungi (Mycena s.s.) driven by repeated elements and novel gene families across ecological guilds.</title>
        <authorList>
            <consortium name="Lawrence Berkeley National Laboratory"/>
            <person name="Harder C.B."/>
            <person name="Miyauchi S."/>
            <person name="Viragh M."/>
            <person name="Kuo A."/>
            <person name="Thoen E."/>
            <person name="Andreopoulos B."/>
            <person name="Lu D."/>
            <person name="Skrede I."/>
            <person name="Drula E."/>
            <person name="Henrissat B."/>
            <person name="Morin E."/>
            <person name="Kohler A."/>
            <person name="Barry K."/>
            <person name="LaButti K."/>
            <person name="Morin E."/>
            <person name="Salamov A."/>
            <person name="Lipzen A."/>
            <person name="Mereny Z."/>
            <person name="Hegedus B."/>
            <person name="Baldrian P."/>
            <person name="Stursova M."/>
            <person name="Weitz H."/>
            <person name="Taylor A."/>
            <person name="Grigoriev I.V."/>
            <person name="Nagy L.G."/>
            <person name="Martin F."/>
            <person name="Kauserud H."/>
        </authorList>
    </citation>
    <scope>NUCLEOTIDE SEQUENCE</scope>
    <source>
        <strain evidence="3">CBHHK200</strain>
    </source>
</reference>
<dbReference type="AlphaFoldDB" id="A0AAD6RX71"/>
<dbReference type="InterPro" id="IPR011320">
    <property type="entry name" value="RNase_H1_N"/>
</dbReference>
<dbReference type="InterPro" id="IPR009027">
    <property type="entry name" value="Ribosomal_bL9/RNase_H1_N"/>
</dbReference>
<gene>
    <name evidence="3" type="ORF">C8F04DRAFT_1281159</name>
</gene>
<proteinExistence type="predicted"/>
<feature type="region of interest" description="Disordered" evidence="1">
    <location>
        <begin position="94"/>
        <end position="116"/>
    </location>
</feature>
<dbReference type="SUPFAM" id="SSF55658">
    <property type="entry name" value="L9 N-domain-like"/>
    <property type="match status" value="1"/>
</dbReference>
<evidence type="ECO:0000313" key="3">
    <source>
        <dbReference type="EMBL" id="KAJ7016518.1"/>
    </source>
</evidence>
<dbReference type="Proteomes" id="UP001218188">
    <property type="component" value="Unassembled WGS sequence"/>
</dbReference>
<name>A0AAD6RX71_9AGAR</name>
<accession>A0AAD6RX71</accession>
<evidence type="ECO:0000256" key="1">
    <source>
        <dbReference type="SAM" id="MobiDB-lite"/>
    </source>
</evidence>
<dbReference type="Pfam" id="PF01693">
    <property type="entry name" value="Cauli_VI"/>
    <property type="match status" value="1"/>
</dbReference>
<feature type="domain" description="Ribonuclease H1 N-terminal" evidence="2">
    <location>
        <begin position="40"/>
        <end position="75"/>
    </location>
</feature>
<keyword evidence="4" id="KW-1185">Reference proteome</keyword>
<feature type="compositionally biased region" description="Polar residues" evidence="1">
    <location>
        <begin position="99"/>
        <end position="108"/>
    </location>
</feature>
<evidence type="ECO:0000313" key="4">
    <source>
        <dbReference type="Proteomes" id="UP001218188"/>
    </source>
</evidence>
<organism evidence="3 4">
    <name type="scientific">Mycena alexandri</name>
    <dbReference type="NCBI Taxonomy" id="1745969"/>
    <lineage>
        <taxon>Eukaryota</taxon>
        <taxon>Fungi</taxon>
        <taxon>Dikarya</taxon>
        <taxon>Basidiomycota</taxon>
        <taxon>Agaricomycotina</taxon>
        <taxon>Agaricomycetes</taxon>
        <taxon>Agaricomycetidae</taxon>
        <taxon>Agaricales</taxon>
        <taxon>Marasmiineae</taxon>
        <taxon>Mycenaceae</taxon>
        <taxon>Mycena</taxon>
    </lineage>
</organism>
<sequence length="219" mass="24382">MPASTWIPDTKNPDHDPKFWCLPKIHDTPSDTKAGGYPLYLITDGREVGVWHNWTVAKKMVEGYPSNGYRGHHTLDGCVDEWQLHCALGAHSHPVDPKLSSSPTQTPSGKKGRRVHPQLQADLKRHCMPFLPSSSTYSDSLSTTTSVSTLSASTTTWAEVPIDAAYFSLWRGRIVYDRWEDAKIAFLSAEAQGLKPSVFFGADQQEAHSFAHGAYWIQD</sequence>
<protein>
    <recommendedName>
        <fullName evidence="2">Ribonuclease H1 N-terminal domain-containing protein</fullName>
    </recommendedName>
</protein>
<comment type="caution">
    <text evidence="3">The sequence shown here is derived from an EMBL/GenBank/DDBJ whole genome shotgun (WGS) entry which is preliminary data.</text>
</comment>
<evidence type="ECO:0000259" key="2">
    <source>
        <dbReference type="Pfam" id="PF01693"/>
    </source>
</evidence>